<dbReference type="PANTHER" id="PTHR45138">
    <property type="entry name" value="REGULATORY COMPONENTS OF SENSORY TRANSDUCTION SYSTEM"/>
    <property type="match status" value="1"/>
</dbReference>
<keyword evidence="3" id="KW-0472">Membrane</keyword>
<feature type="transmembrane region" description="Helical" evidence="3">
    <location>
        <begin position="37"/>
        <end position="54"/>
    </location>
</feature>
<evidence type="ECO:0000256" key="1">
    <source>
        <dbReference type="ARBA" id="ARBA00012528"/>
    </source>
</evidence>
<evidence type="ECO:0000313" key="5">
    <source>
        <dbReference type="EMBL" id="GAC03455.1"/>
    </source>
</evidence>
<feature type="transmembrane region" description="Helical" evidence="3">
    <location>
        <begin position="12"/>
        <end position="31"/>
    </location>
</feature>
<dbReference type="SMART" id="SM00267">
    <property type="entry name" value="GGDEF"/>
    <property type="match status" value="1"/>
</dbReference>
<evidence type="ECO:0000256" key="2">
    <source>
        <dbReference type="ARBA" id="ARBA00034247"/>
    </source>
</evidence>
<keyword evidence="3" id="KW-1133">Transmembrane helix</keyword>
<feature type="transmembrane region" description="Helical" evidence="3">
    <location>
        <begin position="170"/>
        <end position="187"/>
    </location>
</feature>
<accession>A0ABQ0I297</accession>
<feature type="transmembrane region" description="Helical" evidence="3">
    <location>
        <begin position="145"/>
        <end position="163"/>
    </location>
</feature>
<feature type="domain" description="GGDEF" evidence="4">
    <location>
        <begin position="237"/>
        <end position="386"/>
    </location>
</feature>
<dbReference type="EMBL" id="BAEK01000011">
    <property type="protein sequence ID" value="GAC03455.1"/>
    <property type="molecule type" value="Genomic_DNA"/>
</dbReference>
<name>A0ABQ0I297_9ALTE</name>
<dbReference type="InterPro" id="IPR029787">
    <property type="entry name" value="Nucleotide_cyclase"/>
</dbReference>
<sequence>MQLLEKNRTQFVCLFILTTTTIYLSIYPFSALKILSSLPWLALFAYVVVLGLSYQYKQGKVLFTTLLMIAYQAVPLGFPQMLGTSFYTSIVPQLMIAILLYLGFTPERGVSGNVINERVLTSFTAFIGLAVINMLLAKYTSSHVIGLYLVLALGIPALLYLVWMNGTHQDVVFSYIGICMVIMGLMGVPPNNFMLLCFSLALLFIVLKESHNMAYRDQLTGISSRRAMEVQASGLGKRFAVVMCDVDHFKKFNDTYGHDTGDDVLRLVAKKLACVGGGGLTYRYGGEEFCIIFKNKSGQEAFPYIEPLRLTIEHYTLILRDKNRKQHSKEMRGISDVQGQQSACVTMSFGIAETLSGEKFEDVLKRADQRLYDAKEAGRNCVMPVA</sequence>
<evidence type="ECO:0000259" key="4">
    <source>
        <dbReference type="PROSITE" id="PS50887"/>
    </source>
</evidence>
<reference evidence="5 6" key="1">
    <citation type="journal article" date="2014" name="Environ. Microbiol.">
        <title>Comparative genomics of the marine bacterial genus Glaciecola reveals the high degree of genomic diversity and genomic characteristic for cold adaptation.</title>
        <authorList>
            <person name="Qin Q.L."/>
            <person name="Xie B.B."/>
            <person name="Yu Y."/>
            <person name="Shu Y.L."/>
            <person name="Rong J.C."/>
            <person name="Zhang Y.J."/>
            <person name="Zhao D.L."/>
            <person name="Chen X.L."/>
            <person name="Zhang X.Y."/>
            <person name="Chen B."/>
            <person name="Zhou B.C."/>
            <person name="Zhang Y.Z."/>
        </authorList>
    </citation>
    <scope>NUCLEOTIDE SEQUENCE [LARGE SCALE GENOMIC DNA]</scope>
    <source>
        <strain evidence="5 6">NO2</strain>
    </source>
</reference>
<dbReference type="SUPFAM" id="SSF55073">
    <property type="entry name" value="Nucleotide cyclase"/>
    <property type="match status" value="1"/>
</dbReference>
<dbReference type="InterPro" id="IPR000160">
    <property type="entry name" value="GGDEF_dom"/>
</dbReference>
<dbReference type="CDD" id="cd01949">
    <property type="entry name" value="GGDEF"/>
    <property type="match status" value="1"/>
</dbReference>
<comment type="catalytic activity">
    <reaction evidence="2">
        <text>2 GTP = 3',3'-c-di-GMP + 2 diphosphate</text>
        <dbReference type="Rhea" id="RHEA:24898"/>
        <dbReference type="ChEBI" id="CHEBI:33019"/>
        <dbReference type="ChEBI" id="CHEBI:37565"/>
        <dbReference type="ChEBI" id="CHEBI:58805"/>
        <dbReference type="EC" id="2.7.7.65"/>
    </reaction>
</comment>
<comment type="caution">
    <text evidence="5">The sequence shown here is derived from an EMBL/GenBank/DDBJ whole genome shotgun (WGS) entry which is preliminary data.</text>
</comment>
<keyword evidence="6" id="KW-1185">Reference proteome</keyword>
<dbReference type="InterPro" id="IPR050469">
    <property type="entry name" value="Diguanylate_Cyclase"/>
</dbReference>
<dbReference type="InterPro" id="IPR043128">
    <property type="entry name" value="Rev_trsase/Diguanyl_cyclase"/>
</dbReference>
<dbReference type="Gene3D" id="3.30.70.270">
    <property type="match status" value="1"/>
</dbReference>
<feature type="transmembrane region" description="Helical" evidence="3">
    <location>
        <begin position="119"/>
        <end position="139"/>
    </location>
</feature>
<dbReference type="PROSITE" id="PS50887">
    <property type="entry name" value="GGDEF"/>
    <property type="match status" value="1"/>
</dbReference>
<dbReference type="Pfam" id="PF00990">
    <property type="entry name" value="GGDEF"/>
    <property type="match status" value="2"/>
</dbReference>
<keyword evidence="3" id="KW-0812">Transmembrane</keyword>
<gene>
    <name evidence="5" type="ORF">GAGA_0590</name>
</gene>
<feature type="transmembrane region" description="Helical" evidence="3">
    <location>
        <begin position="61"/>
        <end position="78"/>
    </location>
</feature>
<dbReference type="EC" id="2.7.7.65" evidence="1"/>
<dbReference type="PANTHER" id="PTHR45138:SF9">
    <property type="entry name" value="DIGUANYLATE CYCLASE DGCM-RELATED"/>
    <property type="match status" value="1"/>
</dbReference>
<protein>
    <recommendedName>
        <fullName evidence="1">diguanylate cyclase</fullName>
        <ecNumber evidence="1">2.7.7.65</ecNumber>
    </recommendedName>
</protein>
<evidence type="ECO:0000313" key="6">
    <source>
        <dbReference type="Proteomes" id="UP000008372"/>
    </source>
</evidence>
<proteinExistence type="predicted"/>
<evidence type="ECO:0000256" key="3">
    <source>
        <dbReference type="SAM" id="Phobius"/>
    </source>
</evidence>
<dbReference type="NCBIfam" id="TIGR00254">
    <property type="entry name" value="GGDEF"/>
    <property type="match status" value="1"/>
</dbReference>
<dbReference type="Proteomes" id="UP000008372">
    <property type="component" value="Unassembled WGS sequence"/>
</dbReference>
<organism evidence="5 6">
    <name type="scientific">Paraglaciecola agarilytica NO2</name>
    <dbReference type="NCBI Taxonomy" id="1125747"/>
    <lineage>
        <taxon>Bacteria</taxon>
        <taxon>Pseudomonadati</taxon>
        <taxon>Pseudomonadota</taxon>
        <taxon>Gammaproteobacteria</taxon>
        <taxon>Alteromonadales</taxon>
        <taxon>Alteromonadaceae</taxon>
        <taxon>Paraglaciecola</taxon>
    </lineage>
</organism>
<feature type="transmembrane region" description="Helical" evidence="3">
    <location>
        <begin position="84"/>
        <end position="104"/>
    </location>
</feature>